<dbReference type="Proteomes" id="UP000827138">
    <property type="component" value="Chromosome"/>
</dbReference>
<evidence type="ECO:0000259" key="6">
    <source>
        <dbReference type="Pfam" id="PF03372"/>
    </source>
</evidence>
<dbReference type="Gene3D" id="3.60.10.10">
    <property type="entry name" value="Endonuclease/exonuclease/phosphatase"/>
    <property type="match status" value="1"/>
</dbReference>
<dbReference type="PANTHER" id="PTHR43250">
    <property type="entry name" value="EXODEOXYRIBONUCLEASE III"/>
    <property type="match status" value="1"/>
</dbReference>
<dbReference type="EC" id="3.1.11.2" evidence="7"/>
<feature type="domain" description="Endonuclease/exonuclease/phosphatase" evidence="6">
    <location>
        <begin position="20"/>
        <end position="272"/>
    </location>
</feature>
<keyword evidence="8" id="KW-1185">Reference proteome</keyword>
<comment type="cofactor">
    <cofactor evidence="1">
        <name>Mg(2+)</name>
        <dbReference type="ChEBI" id="CHEBI:18420"/>
    </cofactor>
</comment>
<dbReference type="GO" id="GO:0008311">
    <property type="term" value="F:double-stranded DNA 3'-5' DNA exonuclease activity"/>
    <property type="evidence" value="ECO:0007669"/>
    <property type="project" value="UniProtKB-EC"/>
</dbReference>
<protein>
    <submittedName>
        <fullName evidence="7">Exodeoxyribonuclease III</fullName>
        <ecNumber evidence="7">3.1.11.2</ecNumber>
    </submittedName>
</protein>
<proteinExistence type="inferred from homology"/>
<dbReference type="InterPro" id="IPR036691">
    <property type="entry name" value="Endo/exonu/phosph_ase_sf"/>
</dbReference>
<dbReference type="RefSeq" id="WP_220651698.1">
    <property type="nucleotide sequence ID" value="NZ_CP080647.1"/>
</dbReference>
<dbReference type="EMBL" id="CP080647">
    <property type="protein sequence ID" value="QYX83203.1"/>
    <property type="molecule type" value="Genomic_DNA"/>
</dbReference>
<keyword evidence="4 7" id="KW-0378">Hydrolase</keyword>
<dbReference type="NCBIfam" id="TIGR00195">
    <property type="entry name" value="exoDNase_III"/>
    <property type="match status" value="1"/>
</dbReference>
<accession>A0ABX8Y5S0</accession>
<name>A0ABX8Y5S0_9ACTN</name>
<comment type="similarity">
    <text evidence="2">Belongs to the DNA repair enzymes AP/ExoA family.</text>
</comment>
<reference evidence="7 8" key="1">
    <citation type="submission" date="2021-08" db="EMBL/GenBank/DDBJ databases">
        <authorList>
            <person name="Ping M."/>
        </authorList>
    </citation>
    <scope>NUCLEOTIDE SEQUENCE [LARGE SCALE GENOMIC DNA]</scope>
    <source>
        <strain evidence="7 8">MG28</strain>
    </source>
</reference>
<evidence type="ECO:0000256" key="5">
    <source>
        <dbReference type="ARBA" id="ARBA00022842"/>
    </source>
</evidence>
<evidence type="ECO:0000313" key="8">
    <source>
        <dbReference type="Proteomes" id="UP000827138"/>
    </source>
</evidence>
<evidence type="ECO:0000256" key="3">
    <source>
        <dbReference type="ARBA" id="ARBA00022723"/>
    </source>
</evidence>
<sequence length="281" mass="31029">MLQGAPQRDGYRARVLTVTSVNVNGLRAAAKKGFVEWLAGTSADVLCLQEVRAEPEQLPAGVRQPEGWHVVHAPAAAKGRAGVSLYSRREPDRVRIGFGSAEFDGSGRYVEVDLPGVTVASLYLPSGEVGTERQDEKVRFMDEFLAYLKELRERAAADGREVVVCGDWNIAHQPADLKNWRGNQKNSGFLPEERAWLGRVLDEADGGYVDVVRALHPDVEGPYSWWSYRGRAFERDTGWRIDLAVATPGLASKAVKAFVERAASHDERWSDHAPVTVVFGM</sequence>
<dbReference type="Pfam" id="PF03372">
    <property type="entry name" value="Exo_endo_phos"/>
    <property type="match status" value="1"/>
</dbReference>
<gene>
    <name evidence="7" type="primary">xth</name>
    <name evidence="7" type="ORF">K1J60_25690</name>
</gene>
<evidence type="ECO:0000256" key="1">
    <source>
        <dbReference type="ARBA" id="ARBA00001946"/>
    </source>
</evidence>
<dbReference type="InterPro" id="IPR005135">
    <property type="entry name" value="Endo/exonuclease/phosphatase"/>
</dbReference>
<dbReference type="SUPFAM" id="SSF56219">
    <property type="entry name" value="DNase I-like"/>
    <property type="match status" value="1"/>
</dbReference>
<evidence type="ECO:0000256" key="4">
    <source>
        <dbReference type="ARBA" id="ARBA00022801"/>
    </source>
</evidence>
<dbReference type="NCBIfam" id="TIGR00633">
    <property type="entry name" value="xth"/>
    <property type="match status" value="1"/>
</dbReference>
<organism evidence="7 8">
    <name type="scientific">Streptomyces akebiae</name>
    <dbReference type="NCBI Taxonomy" id="2865673"/>
    <lineage>
        <taxon>Bacteria</taxon>
        <taxon>Bacillati</taxon>
        <taxon>Actinomycetota</taxon>
        <taxon>Actinomycetes</taxon>
        <taxon>Kitasatosporales</taxon>
        <taxon>Streptomycetaceae</taxon>
        <taxon>Streptomyces</taxon>
    </lineage>
</organism>
<evidence type="ECO:0000313" key="7">
    <source>
        <dbReference type="EMBL" id="QYX83203.1"/>
    </source>
</evidence>
<dbReference type="InterPro" id="IPR037493">
    <property type="entry name" value="ExoIII-like"/>
</dbReference>
<keyword evidence="5" id="KW-0460">Magnesium</keyword>
<dbReference type="PANTHER" id="PTHR43250:SF2">
    <property type="entry name" value="EXODEOXYRIBONUCLEASE III"/>
    <property type="match status" value="1"/>
</dbReference>
<dbReference type="CDD" id="cd10281">
    <property type="entry name" value="Nape_like_AP-endo"/>
    <property type="match status" value="1"/>
</dbReference>
<evidence type="ECO:0000256" key="2">
    <source>
        <dbReference type="ARBA" id="ARBA00007092"/>
    </source>
</evidence>
<dbReference type="PROSITE" id="PS51435">
    <property type="entry name" value="AP_NUCLEASE_F1_4"/>
    <property type="match status" value="1"/>
</dbReference>
<keyword evidence="3" id="KW-0479">Metal-binding</keyword>
<dbReference type="InterPro" id="IPR004808">
    <property type="entry name" value="AP_endonuc_1"/>
</dbReference>